<reference evidence="2 3" key="1">
    <citation type="journal article" date="2016" name="Front. Microbiol.">
        <title>High-Level Heat Resistance of Spores of Bacillus amyloliquefaciens and Bacillus licheniformis Results from the Presence of a spoVA Operon in a Tn1546 Transposon.</title>
        <authorList>
            <person name="Berendsen E.M."/>
            <person name="Koning R.A."/>
            <person name="Boekhorst J."/>
            <person name="de Jong A."/>
            <person name="Kuipers O.P."/>
            <person name="Wells-Bennik M.H."/>
        </authorList>
    </citation>
    <scope>NUCLEOTIDE SEQUENCE [LARGE SCALE GENOMIC DNA]</scope>
    <source>
        <strain evidence="2 3">B4121</strain>
    </source>
</reference>
<evidence type="ECO:0000313" key="2">
    <source>
        <dbReference type="EMBL" id="OLF96722.1"/>
    </source>
</evidence>
<name>A0A7Z0X106_9BACI</name>
<keyword evidence="2" id="KW-0808">Transferase</keyword>
<dbReference type="EMBL" id="LKPO01000004">
    <property type="protein sequence ID" value="OLF96722.1"/>
    <property type="molecule type" value="Genomic_DNA"/>
</dbReference>
<protein>
    <submittedName>
        <fullName evidence="2">Aminoglycoside phosphotransferase family protein</fullName>
    </submittedName>
</protein>
<feature type="domain" description="Aminoglycoside phosphotransferase" evidence="1">
    <location>
        <begin position="21"/>
        <end position="230"/>
    </location>
</feature>
<dbReference type="PANTHER" id="PTHR40086">
    <property type="entry name" value="PHOSPHOTRANSFERASE YTMP-RELATED"/>
    <property type="match status" value="1"/>
</dbReference>
<comment type="caution">
    <text evidence="2">The sequence shown here is derived from an EMBL/GenBank/DDBJ whole genome shotgun (WGS) entry which is preliminary data.</text>
</comment>
<dbReference type="SUPFAM" id="SSF56112">
    <property type="entry name" value="Protein kinase-like (PK-like)"/>
    <property type="match status" value="1"/>
</dbReference>
<evidence type="ECO:0000313" key="3">
    <source>
        <dbReference type="Proteomes" id="UP000185604"/>
    </source>
</evidence>
<sequence length="271" mass="31008">MKIDMNWLGQLLGSEWEISPAGGATGDAYYAEHNGQQLFLKRNSSPFLAVLSAEGIVPKLVWTKRMENGDVITAQHWLKGRELKPKDMNSQAVAEMLRKIHSSKELLDMLKRLGKQPFQPSSVITQLKQFIQARQYPIPQLDQALLYLEHHLDDVQSGEKVVCHCDVNHNNWLLTDQNQLYLIDWDGAMIADPAIDLGPLLYHYVEEREWGSWLERYGSSLTDNLRLRMAWYVLAEKAMTTLWQEAKGNQEGFHQGLEQLHALMKRLAGAS</sequence>
<dbReference type="AlphaFoldDB" id="A0A7Z0X106"/>
<dbReference type="InterPro" id="IPR011009">
    <property type="entry name" value="Kinase-like_dom_sf"/>
</dbReference>
<proteinExistence type="predicted"/>
<dbReference type="Gene3D" id="3.90.1200.10">
    <property type="match status" value="1"/>
</dbReference>
<organism evidence="2 3">
    <name type="scientific">Bacillus paralicheniformis</name>
    <dbReference type="NCBI Taxonomy" id="1648923"/>
    <lineage>
        <taxon>Bacteria</taxon>
        <taxon>Bacillati</taxon>
        <taxon>Bacillota</taxon>
        <taxon>Bacilli</taxon>
        <taxon>Bacillales</taxon>
        <taxon>Bacillaceae</taxon>
        <taxon>Bacillus</taxon>
    </lineage>
</organism>
<evidence type="ECO:0000259" key="1">
    <source>
        <dbReference type="Pfam" id="PF01636"/>
    </source>
</evidence>
<accession>A0A7Z0X106</accession>
<dbReference type="Pfam" id="PF01636">
    <property type="entry name" value="APH"/>
    <property type="match status" value="1"/>
</dbReference>
<dbReference type="InterPro" id="IPR052077">
    <property type="entry name" value="CcrZ_PhaseVar_Mediator"/>
</dbReference>
<dbReference type="Proteomes" id="UP000185604">
    <property type="component" value="Unassembled WGS sequence"/>
</dbReference>
<gene>
    <name evidence="2" type="ORF">B4121_0933</name>
</gene>
<dbReference type="InterPro" id="IPR002575">
    <property type="entry name" value="Aminoglycoside_PTrfase"/>
</dbReference>
<dbReference type="PANTHER" id="PTHR40086:SF1">
    <property type="entry name" value="CELL CYCLE REGULATOR CCRZ"/>
    <property type="match status" value="1"/>
</dbReference>
<dbReference type="GO" id="GO:0016740">
    <property type="term" value="F:transferase activity"/>
    <property type="evidence" value="ECO:0007669"/>
    <property type="project" value="UniProtKB-KW"/>
</dbReference>